<dbReference type="GO" id="GO:0051087">
    <property type="term" value="F:protein-folding chaperone binding"/>
    <property type="evidence" value="ECO:0007669"/>
    <property type="project" value="InterPro"/>
</dbReference>
<dbReference type="Gene3D" id="2.30.22.10">
    <property type="entry name" value="Head domain of nucleotide exchange factor GrpE"/>
    <property type="match status" value="1"/>
</dbReference>
<dbReference type="GO" id="GO:0042803">
    <property type="term" value="F:protein homodimerization activity"/>
    <property type="evidence" value="ECO:0007669"/>
    <property type="project" value="InterPro"/>
</dbReference>
<evidence type="ECO:0000313" key="4">
    <source>
        <dbReference type="Proteomes" id="UP000272400"/>
    </source>
</evidence>
<feature type="region of interest" description="Disordered" evidence="2">
    <location>
        <begin position="1"/>
        <end position="22"/>
    </location>
</feature>
<evidence type="ECO:0000313" key="3">
    <source>
        <dbReference type="EMBL" id="ROO88897.1"/>
    </source>
</evidence>
<dbReference type="GO" id="GO:0006457">
    <property type="term" value="P:protein folding"/>
    <property type="evidence" value="ECO:0007669"/>
    <property type="project" value="InterPro"/>
</dbReference>
<keyword evidence="4" id="KW-1185">Reference proteome</keyword>
<dbReference type="Proteomes" id="UP000272400">
    <property type="component" value="Unassembled WGS sequence"/>
</dbReference>
<keyword evidence="3" id="KW-0346">Stress response</keyword>
<gene>
    <name evidence="3" type="ORF">EDD29_6581</name>
</gene>
<sequence>MSSTPGAPRERPPDSESEGQPEATLADLRAALSGLSANIGREHERARHREEIIDRLHRDNERLRRGELDQLHDPVRAALYRLYDLVRRAELEPPEGPHVAPLLGMIGDELAEALGRTGVEIFEVEFGEPYDSARHRPLGVEPVTDRGLDGRVVEVCRDGFARGEVVVRRAQVRVGKYRED</sequence>
<evidence type="ECO:0000256" key="1">
    <source>
        <dbReference type="ARBA" id="ARBA00023186"/>
    </source>
</evidence>
<reference evidence="3 4" key="1">
    <citation type="submission" date="2018-11" db="EMBL/GenBank/DDBJ databases">
        <title>Sequencing the genomes of 1000 actinobacteria strains.</title>
        <authorList>
            <person name="Klenk H.-P."/>
        </authorList>
    </citation>
    <scope>NUCLEOTIDE SEQUENCE [LARGE SCALE GENOMIC DNA]</scope>
    <source>
        <strain evidence="3 4">DSM 44254</strain>
    </source>
</reference>
<keyword evidence="1" id="KW-0143">Chaperone</keyword>
<proteinExistence type="predicted"/>
<accession>A0A3N1D5T5</accession>
<organism evidence="3 4">
    <name type="scientific">Actinocorallia herbida</name>
    <dbReference type="NCBI Taxonomy" id="58109"/>
    <lineage>
        <taxon>Bacteria</taxon>
        <taxon>Bacillati</taxon>
        <taxon>Actinomycetota</taxon>
        <taxon>Actinomycetes</taxon>
        <taxon>Streptosporangiales</taxon>
        <taxon>Thermomonosporaceae</taxon>
        <taxon>Actinocorallia</taxon>
    </lineage>
</organism>
<dbReference type="SUPFAM" id="SSF51064">
    <property type="entry name" value="Head domain of nucleotide exchange factor GrpE"/>
    <property type="match status" value="1"/>
</dbReference>
<dbReference type="AlphaFoldDB" id="A0A3N1D5T5"/>
<evidence type="ECO:0000256" key="2">
    <source>
        <dbReference type="SAM" id="MobiDB-lite"/>
    </source>
</evidence>
<dbReference type="Pfam" id="PF01025">
    <property type="entry name" value="GrpE"/>
    <property type="match status" value="1"/>
</dbReference>
<comment type="caution">
    <text evidence="3">The sequence shown here is derived from an EMBL/GenBank/DDBJ whole genome shotgun (WGS) entry which is preliminary data.</text>
</comment>
<dbReference type="GO" id="GO:0000774">
    <property type="term" value="F:adenyl-nucleotide exchange factor activity"/>
    <property type="evidence" value="ECO:0007669"/>
    <property type="project" value="InterPro"/>
</dbReference>
<dbReference type="EMBL" id="RJKE01000001">
    <property type="protein sequence ID" value="ROO88897.1"/>
    <property type="molecule type" value="Genomic_DNA"/>
</dbReference>
<name>A0A3N1D5T5_9ACTN</name>
<dbReference type="InterPro" id="IPR000740">
    <property type="entry name" value="GrpE"/>
</dbReference>
<dbReference type="InterPro" id="IPR009012">
    <property type="entry name" value="GrpE_head"/>
</dbReference>
<dbReference type="RefSeq" id="WP_170201674.1">
    <property type="nucleotide sequence ID" value="NZ_RJKE01000001.1"/>
</dbReference>
<protein>
    <submittedName>
        <fullName evidence="3">Molecular chaperone GrpE (Heat shock protein)</fullName>
    </submittedName>
</protein>